<accession>B9Y9J7</accession>
<protein>
    <submittedName>
        <fullName evidence="1">Uncharacterized protein</fullName>
    </submittedName>
</protein>
<dbReference type="EMBL" id="ACCF01000144">
    <property type="protein sequence ID" value="EEF67340.1"/>
    <property type="molecule type" value="Genomic_DNA"/>
</dbReference>
<evidence type="ECO:0000313" key="2">
    <source>
        <dbReference type="Proteomes" id="UP000005950"/>
    </source>
</evidence>
<sequence>MSTSYFGKEWDLHFYRIDISSYIFYQLYFRKEENEAGILSISIFC</sequence>
<reference evidence="1 2" key="2">
    <citation type="submission" date="2009-02" db="EMBL/GenBank/DDBJ databases">
        <title>Draft genome sequence of Holdemania filiformis DSM 12042.</title>
        <authorList>
            <person name="Sudarsanam P."/>
            <person name="Ley R."/>
            <person name="Guruge J."/>
            <person name="Turnbaugh P.J."/>
            <person name="Mahowald M."/>
            <person name="Liep D."/>
            <person name="Gordon J."/>
        </authorList>
    </citation>
    <scope>NUCLEOTIDE SEQUENCE [LARGE SCALE GENOMIC DNA]</scope>
    <source>
        <strain evidence="1 2">DSM 12042</strain>
    </source>
</reference>
<name>B9Y9J7_9FIRM</name>
<dbReference type="HOGENOM" id="CLU_3200720_0_0_9"/>
<reference evidence="1 2" key="1">
    <citation type="submission" date="2008-12" db="EMBL/GenBank/DDBJ databases">
        <authorList>
            <person name="Fulton L."/>
            <person name="Clifton S."/>
            <person name="Fulton B."/>
            <person name="Xu J."/>
            <person name="Minx P."/>
            <person name="Pepin K.H."/>
            <person name="Johnson M."/>
            <person name="Bhonagiri V."/>
            <person name="Nash W.E."/>
            <person name="Mardis E.R."/>
            <person name="Wilson R.K."/>
        </authorList>
    </citation>
    <scope>NUCLEOTIDE SEQUENCE [LARGE SCALE GENOMIC DNA]</scope>
    <source>
        <strain evidence="1 2">DSM 12042</strain>
    </source>
</reference>
<proteinExistence type="predicted"/>
<dbReference type="STRING" id="545696.HOLDEFILI_02503"/>
<organism evidence="1 2">
    <name type="scientific">Holdemania filiformis DSM 12042</name>
    <dbReference type="NCBI Taxonomy" id="545696"/>
    <lineage>
        <taxon>Bacteria</taxon>
        <taxon>Bacillati</taxon>
        <taxon>Bacillota</taxon>
        <taxon>Erysipelotrichia</taxon>
        <taxon>Erysipelotrichales</taxon>
        <taxon>Erysipelotrichaceae</taxon>
        <taxon>Holdemania</taxon>
    </lineage>
</organism>
<dbReference type="Proteomes" id="UP000005950">
    <property type="component" value="Unassembled WGS sequence"/>
</dbReference>
<evidence type="ECO:0000313" key="1">
    <source>
        <dbReference type="EMBL" id="EEF67340.1"/>
    </source>
</evidence>
<comment type="caution">
    <text evidence="1">The sequence shown here is derived from an EMBL/GenBank/DDBJ whole genome shotgun (WGS) entry which is preliminary data.</text>
</comment>
<dbReference type="AlphaFoldDB" id="B9Y9J7"/>
<gene>
    <name evidence="1" type="ORF">HOLDEFILI_02503</name>
</gene>